<dbReference type="AlphaFoldDB" id="A0ABD2IGA2"/>
<reference evidence="4 5" key="1">
    <citation type="submission" date="2024-10" db="EMBL/GenBank/DDBJ databases">
        <authorList>
            <person name="Kim D."/>
        </authorList>
    </citation>
    <scope>NUCLEOTIDE SEQUENCE [LARGE SCALE GENOMIC DNA]</scope>
    <source>
        <strain evidence="4">BH-2024</strain>
    </source>
</reference>
<dbReference type="PANTHER" id="PTHR10126">
    <property type="entry name" value="TATA-BOX BINDING PROTEIN"/>
    <property type="match status" value="1"/>
</dbReference>
<dbReference type="InterPro" id="IPR000814">
    <property type="entry name" value="TBP"/>
</dbReference>
<keyword evidence="5" id="KW-1185">Reference proteome</keyword>
<comment type="caution">
    <text evidence="4">The sequence shown here is derived from an EMBL/GenBank/DDBJ whole genome shotgun (WGS) entry which is preliminary data.</text>
</comment>
<sequence length="198" mass="22666">MPNIQNCTVTFKIIRRRLSKDEFLKIARNGANVELNTRRFHSIIMRLRYAGRTVACLIFQSGRVVLTGVRKPSFAKIVAHRVLRRIQHAYNHATNKAEKFSLINLRVVNIVCSHTFPHRIPIVHLLPVLHIRKEFFSVRYDPTIFPALRCKLSLTDNDVHATCIVYHSGKAIITGLASVEHINKAFSLLSSFITDNIE</sequence>
<protein>
    <recommendedName>
        <fullName evidence="6">TATA-box-binding protein</fullName>
    </recommendedName>
</protein>
<dbReference type="GO" id="GO:0003677">
    <property type="term" value="F:DNA binding"/>
    <property type="evidence" value="ECO:0007669"/>
    <property type="project" value="UniProtKB-KW"/>
</dbReference>
<dbReference type="InterPro" id="IPR012295">
    <property type="entry name" value="TBP_dom_sf"/>
</dbReference>
<gene>
    <name evidence="4" type="ORF">niasHT_033439</name>
</gene>
<evidence type="ECO:0000256" key="3">
    <source>
        <dbReference type="ARBA" id="ARBA00023163"/>
    </source>
</evidence>
<evidence type="ECO:0000256" key="1">
    <source>
        <dbReference type="ARBA" id="ARBA00005560"/>
    </source>
</evidence>
<dbReference type="Pfam" id="PF00352">
    <property type="entry name" value="TBP"/>
    <property type="match status" value="2"/>
</dbReference>
<proteinExistence type="inferred from homology"/>
<dbReference type="EMBL" id="JBICBT010001335">
    <property type="protein sequence ID" value="KAL3072273.1"/>
    <property type="molecule type" value="Genomic_DNA"/>
</dbReference>
<organism evidence="4 5">
    <name type="scientific">Heterodera trifolii</name>
    <dbReference type="NCBI Taxonomy" id="157864"/>
    <lineage>
        <taxon>Eukaryota</taxon>
        <taxon>Metazoa</taxon>
        <taxon>Ecdysozoa</taxon>
        <taxon>Nematoda</taxon>
        <taxon>Chromadorea</taxon>
        <taxon>Rhabditida</taxon>
        <taxon>Tylenchina</taxon>
        <taxon>Tylenchomorpha</taxon>
        <taxon>Tylenchoidea</taxon>
        <taxon>Heteroderidae</taxon>
        <taxon>Heteroderinae</taxon>
        <taxon>Heterodera</taxon>
    </lineage>
</organism>
<comment type="similarity">
    <text evidence="1">Belongs to the TBP family.</text>
</comment>
<dbReference type="Gene3D" id="3.30.310.10">
    <property type="entry name" value="TATA-Binding Protein"/>
    <property type="match status" value="2"/>
</dbReference>
<evidence type="ECO:0000313" key="5">
    <source>
        <dbReference type="Proteomes" id="UP001620626"/>
    </source>
</evidence>
<name>A0ABD2IGA2_9BILA</name>
<dbReference type="SUPFAM" id="SSF55945">
    <property type="entry name" value="TATA-box binding protein-like"/>
    <property type="match status" value="2"/>
</dbReference>
<accession>A0ABD2IGA2</accession>
<evidence type="ECO:0008006" key="6">
    <source>
        <dbReference type="Google" id="ProtNLM"/>
    </source>
</evidence>
<evidence type="ECO:0000256" key="2">
    <source>
        <dbReference type="ARBA" id="ARBA00023125"/>
    </source>
</evidence>
<dbReference type="Proteomes" id="UP001620626">
    <property type="component" value="Unassembled WGS sequence"/>
</dbReference>
<keyword evidence="2" id="KW-0238">DNA-binding</keyword>
<evidence type="ECO:0000313" key="4">
    <source>
        <dbReference type="EMBL" id="KAL3072273.1"/>
    </source>
</evidence>
<keyword evidence="3" id="KW-0804">Transcription</keyword>